<name>A0ABY4E6G5_VITST</name>
<protein>
    <submittedName>
        <fullName evidence="2">Hydantoinase B/oxoprolinase family protein</fullName>
    </submittedName>
</protein>
<organism evidence="2 3">
    <name type="scientific">Vitreoscilla stercoraria</name>
    <dbReference type="NCBI Taxonomy" id="61"/>
    <lineage>
        <taxon>Bacteria</taxon>
        <taxon>Pseudomonadati</taxon>
        <taxon>Pseudomonadota</taxon>
        <taxon>Betaproteobacteria</taxon>
        <taxon>Neisseriales</taxon>
        <taxon>Neisseriaceae</taxon>
        <taxon>Vitreoscilla</taxon>
    </lineage>
</organism>
<evidence type="ECO:0000259" key="1">
    <source>
        <dbReference type="Pfam" id="PF02538"/>
    </source>
</evidence>
<evidence type="ECO:0000313" key="3">
    <source>
        <dbReference type="Proteomes" id="UP000832034"/>
    </source>
</evidence>
<feature type="domain" description="Hydantoinase B/oxoprolinase" evidence="1">
    <location>
        <begin position="8"/>
        <end position="534"/>
    </location>
</feature>
<dbReference type="InterPro" id="IPR045079">
    <property type="entry name" value="Oxoprolinase-like"/>
</dbReference>
<gene>
    <name evidence="2" type="ORF">LVJ81_06750</name>
</gene>
<dbReference type="PANTHER" id="PTHR11365">
    <property type="entry name" value="5-OXOPROLINASE RELATED"/>
    <property type="match status" value="1"/>
</dbReference>
<dbReference type="Proteomes" id="UP000832034">
    <property type="component" value="Chromosome"/>
</dbReference>
<reference evidence="2" key="1">
    <citation type="submission" date="2021-12" db="EMBL/GenBank/DDBJ databases">
        <authorList>
            <person name="Veyrier F.J."/>
        </authorList>
    </citation>
    <scope>NUCLEOTIDE SEQUENCE</scope>
    <source>
        <strain evidence="2">SAG 1488-6</strain>
    </source>
</reference>
<dbReference type="PANTHER" id="PTHR11365:SF23">
    <property type="entry name" value="HYPOTHETICAL 5-OXOPROLINASE (EUROFUNG)-RELATED"/>
    <property type="match status" value="1"/>
</dbReference>
<dbReference type="InterPro" id="IPR003692">
    <property type="entry name" value="Hydantoinase_B"/>
</dbReference>
<accession>A0ABY4E6G5</accession>
<reference evidence="2" key="2">
    <citation type="journal article" date="2022" name="Res Sq">
        <title>Evolution of multicellular longitudinally dividing oral cavity symbionts (Neisseriaceae).</title>
        <authorList>
            <person name="Nyongesa S."/>
            <person name="Weber P."/>
            <person name="Bernet E."/>
            <person name="Pullido F."/>
            <person name="Nieckarz M."/>
            <person name="Delaby M."/>
            <person name="Nieves C."/>
            <person name="Viehboeck T."/>
            <person name="Krause N."/>
            <person name="Rivera-Millot A."/>
            <person name="Nakamura A."/>
            <person name="Vischer N."/>
            <person name="VanNieuwenhze M."/>
            <person name="Brun Y."/>
            <person name="Cava F."/>
            <person name="Bulgheresi S."/>
            <person name="Veyrier F."/>
        </authorList>
    </citation>
    <scope>NUCLEOTIDE SEQUENCE</scope>
    <source>
        <strain evidence="2">SAG 1488-6</strain>
    </source>
</reference>
<dbReference type="RefSeq" id="WP_019959385.1">
    <property type="nucleotide sequence ID" value="NZ_CP091512.1"/>
</dbReference>
<sequence>MHTTSGIDPITLSVVRGALETAQREMTITLEKTGRSSVFNLAHDYSNALFDHYPEMILQGQDIPIHLGSLIPAMKAVANYFGDNIHEGDVIYHNDPVYAGSHILDCCMYKPVFYKGELVFWAVCKGHLTDIGGPVPAGYNPDAKEIYAEGLRIPPVKLWDKGERRDDVINLIMSNMRARRNQEGDLNAQLGACRVGERNLLALIDKYGLETVRVAIAELKNMADSHMRSLISSIPDGHYRGEAVLEDSGHGLGELTITADIEIKDDTVHIQIESPPQVPYFINSYEGNSMSGIYLGVMMFAQVPPPYNEGLYRCVTVDLGAKGTLCNAQEPAPHVNCTTTPMETLTDAVRKAFEAAAPERVTASWGHASGINIAGIDPRTGEQYVTMVLASIISGAGATQQMDGWHACGPLCCFGALSSGDIELLEYQYPILIHRYGLAQDSGGAGFYRGGSGTVWEVEPLDHEMTVIAFGEGRQIATMGAAEAQNGWLEPKLGRLEILQDADVSKSYIQNTLTHIKPGQRARNTNPGGGGFGNAFTRPVNAVLKDWQQGLISIEGARLDYGVVIDAETDSVNEAQTATLRQAQTIVA</sequence>
<dbReference type="Pfam" id="PF02538">
    <property type="entry name" value="Hydantoinase_B"/>
    <property type="match status" value="1"/>
</dbReference>
<proteinExistence type="predicted"/>
<keyword evidence="3" id="KW-1185">Reference proteome</keyword>
<evidence type="ECO:0000313" key="2">
    <source>
        <dbReference type="EMBL" id="UOO91373.1"/>
    </source>
</evidence>
<dbReference type="EMBL" id="CP091512">
    <property type="protein sequence ID" value="UOO91373.1"/>
    <property type="molecule type" value="Genomic_DNA"/>
</dbReference>